<dbReference type="AlphaFoldDB" id="A0AAD8VND6"/>
<organism evidence="6 7">
    <name type="scientific">Lolium multiflorum</name>
    <name type="common">Italian ryegrass</name>
    <name type="synonym">Lolium perenne subsp. multiflorum</name>
    <dbReference type="NCBI Taxonomy" id="4521"/>
    <lineage>
        <taxon>Eukaryota</taxon>
        <taxon>Viridiplantae</taxon>
        <taxon>Streptophyta</taxon>
        <taxon>Embryophyta</taxon>
        <taxon>Tracheophyta</taxon>
        <taxon>Spermatophyta</taxon>
        <taxon>Magnoliopsida</taxon>
        <taxon>Liliopsida</taxon>
        <taxon>Poales</taxon>
        <taxon>Poaceae</taxon>
        <taxon>BOP clade</taxon>
        <taxon>Pooideae</taxon>
        <taxon>Poodae</taxon>
        <taxon>Poeae</taxon>
        <taxon>Poeae Chloroplast Group 2 (Poeae type)</taxon>
        <taxon>Loliodinae</taxon>
        <taxon>Loliinae</taxon>
        <taxon>Lolium</taxon>
    </lineage>
</organism>
<dbReference type="InterPro" id="IPR000210">
    <property type="entry name" value="BTB/POZ_dom"/>
</dbReference>
<feature type="compositionally biased region" description="Basic and acidic residues" evidence="4">
    <location>
        <begin position="65"/>
        <end position="74"/>
    </location>
</feature>
<dbReference type="CDD" id="cd18186">
    <property type="entry name" value="BTB_POZ_ZBTB_KLHL-like"/>
    <property type="match status" value="1"/>
</dbReference>
<dbReference type="Pfam" id="PF07707">
    <property type="entry name" value="BACK"/>
    <property type="match status" value="1"/>
</dbReference>
<dbReference type="PROSITE" id="PS50097">
    <property type="entry name" value="BTB"/>
    <property type="match status" value="1"/>
</dbReference>
<comment type="caution">
    <text evidence="6">The sequence shown here is derived from an EMBL/GenBank/DDBJ whole genome shotgun (WGS) entry which is preliminary data.</text>
</comment>
<dbReference type="InterPro" id="IPR045890">
    <property type="entry name" value="POB1-like"/>
</dbReference>
<keyword evidence="3" id="KW-0833">Ubl conjugation pathway</keyword>
<dbReference type="SMART" id="SM00225">
    <property type="entry name" value="BTB"/>
    <property type="match status" value="1"/>
</dbReference>
<name>A0AAD8VND6_LOLMU</name>
<evidence type="ECO:0000256" key="2">
    <source>
        <dbReference type="ARBA" id="ARBA00004906"/>
    </source>
</evidence>
<accession>A0AAD8VND6</accession>
<evidence type="ECO:0000313" key="7">
    <source>
        <dbReference type="Proteomes" id="UP001231189"/>
    </source>
</evidence>
<reference evidence="6" key="1">
    <citation type="submission" date="2023-07" db="EMBL/GenBank/DDBJ databases">
        <title>A chromosome-level genome assembly of Lolium multiflorum.</title>
        <authorList>
            <person name="Chen Y."/>
            <person name="Copetti D."/>
            <person name="Kolliker R."/>
            <person name="Studer B."/>
        </authorList>
    </citation>
    <scope>NUCLEOTIDE SEQUENCE</scope>
    <source>
        <strain evidence="6">02402/16</strain>
        <tissue evidence="6">Leaf</tissue>
    </source>
</reference>
<sequence length="506" mass="56237">MGPEEAAAAGAAGASAEADLSGGGAVLSFEFAFNSPNFSDRVLRMEIVAGENAPGSSEDASGESIADHRKEKGYKGQSSGSSSIVVGAPVLREKTIYINSAVLAARSPFFHKLFSNGMKESDQTHTTLRIADSEENAVMELLSFMYSGKLTTTEPAHLLDILMAADKFEVVSCTRLCSQLLTSLPMTTESALLYLDYPCSISVAAEVQALTDAAKEFLVNKYKDLDKFQDEMMSIPLVGIEAILTSSDLQVKDESFIFDFLLEWVCTQYPKLEDRSEIFCSRLLPLVRFEHMSWIELGKVLTFIYNIMDHEQAVTKRIIEVLACKLDPSWQQTSHAADSTTCWQLPERAYTYNPVEVVSFDRPCPQVIVYMDLKRDECSRLFPSGDKYSVPFHLVGLQFFLTACCELDQQSNYNSFGLWFGIDEEPDKPISLTIDLEFAARVKSSGQFVSKFEGSYDVTDDSMHGCYDLFDVPWSSFIADDSFFIDGVLHLRADLTVVKQPADLQT</sequence>
<dbReference type="PANTHER" id="PTHR46336:SF21">
    <property type="entry name" value="OS02G0260700 PROTEIN"/>
    <property type="match status" value="1"/>
</dbReference>
<dbReference type="EMBL" id="JAUUTY010000007">
    <property type="protein sequence ID" value="KAK1610833.1"/>
    <property type="molecule type" value="Genomic_DNA"/>
</dbReference>
<feature type="region of interest" description="Disordered" evidence="4">
    <location>
        <begin position="52"/>
        <end position="80"/>
    </location>
</feature>
<dbReference type="FunFam" id="3.30.710.10:FF:000106">
    <property type="entry name" value="BTB/POZ domain-containing protein POB1"/>
    <property type="match status" value="1"/>
</dbReference>
<evidence type="ECO:0000259" key="5">
    <source>
        <dbReference type="PROSITE" id="PS50097"/>
    </source>
</evidence>
<dbReference type="SUPFAM" id="SSF54695">
    <property type="entry name" value="POZ domain"/>
    <property type="match status" value="1"/>
</dbReference>
<dbReference type="InterPro" id="IPR011333">
    <property type="entry name" value="SKP1/BTB/POZ_sf"/>
</dbReference>
<comment type="function">
    <text evidence="1">May act as a substrate-specific adapter of an E3 ubiquitin-protein ligase complex (CUL3-RBX1-BTB) which mediates the ubiquitination and subsequent proteasomal degradation of target proteins.</text>
</comment>
<dbReference type="GO" id="GO:0005634">
    <property type="term" value="C:nucleus"/>
    <property type="evidence" value="ECO:0007669"/>
    <property type="project" value="TreeGrafter"/>
</dbReference>
<comment type="pathway">
    <text evidence="2">Protein modification; protein ubiquitination.</text>
</comment>
<evidence type="ECO:0000313" key="6">
    <source>
        <dbReference type="EMBL" id="KAK1610833.1"/>
    </source>
</evidence>
<keyword evidence="7" id="KW-1185">Reference proteome</keyword>
<gene>
    <name evidence="6" type="ORF">QYE76_034506</name>
</gene>
<evidence type="ECO:0000256" key="3">
    <source>
        <dbReference type="ARBA" id="ARBA00022786"/>
    </source>
</evidence>
<feature type="domain" description="BTB" evidence="5">
    <location>
        <begin position="80"/>
        <end position="154"/>
    </location>
</feature>
<dbReference type="PANTHER" id="PTHR46336">
    <property type="entry name" value="OS02G0260700 PROTEIN"/>
    <property type="match status" value="1"/>
</dbReference>
<dbReference type="Proteomes" id="UP001231189">
    <property type="component" value="Unassembled WGS sequence"/>
</dbReference>
<dbReference type="FunFam" id="1.25.40.420:FF:000008">
    <property type="entry name" value="BTB/POZ domain-containing protein POB1"/>
    <property type="match status" value="1"/>
</dbReference>
<dbReference type="GO" id="GO:0010114">
    <property type="term" value="P:response to red light"/>
    <property type="evidence" value="ECO:0007669"/>
    <property type="project" value="TreeGrafter"/>
</dbReference>
<dbReference type="Gene3D" id="1.25.40.420">
    <property type="match status" value="1"/>
</dbReference>
<evidence type="ECO:0000256" key="4">
    <source>
        <dbReference type="SAM" id="MobiDB-lite"/>
    </source>
</evidence>
<dbReference type="InterPro" id="IPR011705">
    <property type="entry name" value="BACK"/>
</dbReference>
<evidence type="ECO:0000256" key="1">
    <source>
        <dbReference type="ARBA" id="ARBA00002668"/>
    </source>
</evidence>
<proteinExistence type="predicted"/>
<protein>
    <recommendedName>
        <fullName evidence="5">BTB domain-containing protein</fullName>
    </recommendedName>
</protein>
<dbReference type="Pfam" id="PF00651">
    <property type="entry name" value="BTB"/>
    <property type="match status" value="1"/>
</dbReference>
<dbReference type="Gene3D" id="3.30.710.10">
    <property type="entry name" value="Potassium Channel Kv1.1, Chain A"/>
    <property type="match status" value="1"/>
</dbReference>